<accession>A0A1X7UV98</accession>
<dbReference type="EnsemblMetazoa" id="Aqu2.1.31591_001">
    <property type="protein sequence ID" value="Aqu2.1.31591_001"/>
    <property type="gene ID" value="Aqu2.1.31591"/>
</dbReference>
<organism evidence="2">
    <name type="scientific">Amphimedon queenslandica</name>
    <name type="common">Sponge</name>
    <dbReference type="NCBI Taxonomy" id="400682"/>
    <lineage>
        <taxon>Eukaryota</taxon>
        <taxon>Metazoa</taxon>
        <taxon>Porifera</taxon>
        <taxon>Demospongiae</taxon>
        <taxon>Heteroscleromorpha</taxon>
        <taxon>Haplosclerida</taxon>
        <taxon>Niphatidae</taxon>
        <taxon>Amphimedon</taxon>
    </lineage>
</organism>
<sequence length="67" mass="7505">MTNKERSGPGVRAMLLLTPVLHSYYVFISVTTVVMDKVSLGQARIEYNSPMIVKDVPSPKDIKKKIL</sequence>
<feature type="transmembrane region" description="Helical" evidence="1">
    <location>
        <begin position="12"/>
        <end position="35"/>
    </location>
</feature>
<name>A0A1X7UV98_AMPQE</name>
<keyword evidence="1" id="KW-0472">Membrane</keyword>
<evidence type="ECO:0000256" key="1">
    <source>
        <dbReference type="SAM" id="Phobius"/>
    </source>
</evidence>
<protein>
    <submittedName>
        <fullName evidence="2">Uncharacterized protein</fullName>
    </submittedName>
</protein>
<keyword evidence="1" id="KW-0812">Transmembrane</keyword>
<dbReference type="InParanoid" id="A0A1X7UV98"/>
<keyword evidence="1" id="KW-1133">Transmembrane helix</keyword>
<proteinExistence type="predicted"/>
<evidence type="ECO:0000313" key="2">
    <source>
        <dbReference type="EnsemblMetazoa" id="Aqu2.1.31591_001"/>
    </source>
</evidence>
<reference evidence="2" key="1">
    <citation type="submission" date="2017-05" db="UniProtKB">
        <authorList>
            <consortium name="EnsemblMetazoa"/>
        </authorList>
    </citation>
    <scope>IDENTIFICATION</scope>
</reference>
<dbReference type="AlphaFoldDB" id="A0A1X7UV98"/>